<feature type="domain" description="PH" evidence="3">
    <location>
        <begin position="475"/>
        <end position="589"/>
    </location>
</feature>
<dbReference type="Proteomes" id="UP000093000">
    <property type="component" value="Unassembled WGS sequence"/>
</dbReference>
<accession>A0A1C7NEL4</accession>
<dbReference type="InParanoid" id="A0A1C7NEL4"/>
<feature type="compositionally biased region" description="Basic and acidic residues" evidence="2">
    <location>
        <begin position="40"/>
        <end position="52"/>
    </location>
</feature>
<sequence length="830" mass="93133">MDDMPTSPSPPPRPNKSRLRKLSSTDQHTSSSSSSSSSTHSDELPVEHQPKYISRFKENFDAVSTQRTDLISELVLPTQKKSPPKRPDALKPSKSFTAITSPLTSPSFVTKKMPRLTRASLSSTQLATIKDLDDLGLPPDYLMSTTTKRASLNTSLSTPLQRRNMASSDISLSSSSSTKLSSHSSHSVNTNSLSTSYNRADILITRLECWYQFLKSVTGWLNEVSKIVLQSSRGFFQRAYPHLDESAAFTVTTALDNKVTQNVNQTIFTVQAGFQALTMQIAAEQQEFSKHLETEHLSSLRKLRKEVKEKIQKLKNDPALSMDELLRLAETTRSKMVYLKRCCRQASMNQRQAETDPWVANLLVLRHLKKEIDEENRLRLLMVSIQKDIRGLETRLIEAVKPAIRFCYQVLAPGAWDGSADKDTTPFQVLLDQIVPQQEWSDFAETHKKELVDEDRPIKDYLKINYPNKSHPLVMTLMKGKMERKFGVRKQFTERMFVLSQGGYLHQFSLDNRVTPEKTLYVPACRIGPLTDVKYHQTERATTNEDTSNTFEIYRPANNVLQRDKTAVFRTSSPEELIAWCRMLSSVANGANQHQSSYDNISLETGPTSLYSAETKSNSYSHLNSISSSVSSQSNLHSVPSSPAQIHPTEEPVNSSHSVHIEKMSKPLIHTALIEKEESVVTDNESFVTARLQENDSYDDEDYFIFKNEQADILNEPYDQLDDDDDDNISIETTSTAKGHTSVCNETLEPSVRKSPSCVSTIYDDSQSSLYFSSTSAPPSPSLSNRSSVVSIPEFHLLPGAMNMSGPSTANPPLHIYKAALSNINFDTNT</sequence>
<gene>
    <name evidence="4" type="primary">SLM2_1</name>
    <name evidence="4" type="ORF">A0J61_04750</name>
</gene>
<comment type="caution">
    <text evidence="4">The sequence shown here is derived from an EMBL/GenBank/DDBJ whole genome shotgun (WGS) entry which is preliminary data.</text>
</comment>
<evidence type="ECO:0000313" key="5">
    <source>
        <dbReference type="Proteomes" id="UP000093000"/>
    </source>
</evidence>
<evidence type="ECO:0000256" key="2">
    <source>
        <dbReference type="SAM" id="MobiDB-lite"/>
    </source>
</evidence>
<dbReference type="InterPro" id="IPR046869">
    <property type="entry name" value="SLM1/RGC1-like_PH"/>
</dbReference>
<feature type="region of interest" description="Disordered" evidence="2">
    <location>
        <begin position="631"/>
        <end position="652"/>
    </location>
</feature>
<dbReference type="Gene3D" id="2.30.29.30">
    <property type="entry name" value="Pleckstrin-homology domain (PH domain)/Phosphotyrosine-binding domain (PTB)"/>
    <property type="match status" value="1"/>
</dbReference>
<feature type="compositionally biased region" description="Low complexity" evidence="2">
    <location>
        <begin position="24"/>
        <end position="39"/>
    </location>
</feature>
<keyword evidence="5" id="KW-1185">Reference proteome</keyword>
<dbReference type="SUPFAM" id="SSF50729">
    <property type="entry name" value="PH domain-like"/>
    <property type="match status" value="1"/>
</dbReference>
<evidence type="ECO:0000256" key="1">
    <source>
        <dbReference type="ARBA" id="ARBA00022553"/>
    </source>
</evidence>
<reference evidence="4 5" key="1">
    <citation type="submission" date="2016-03" db="EMBL/GenBank/DDBJ databases">
        <title>Choanephora cucurbitarum.</title>
        <authorList>
            <person name="Min B."/>
            <person name="Park H."/>
            <person name="Park J.-H."/>
            <person name="Shin H.-D."/>
            <person name="Choi I.-G."/>
        </authorList>
    </citation>
    <scope>NUCLEOTIDE SEQUENCE [LARGE SCALE GENOMIC DNA]</scope>
    <source>
        <strain evidence="4 5">KUS-F28377</strain>
    </source>
</reference>
<evidence type="ECO:0000259" key="3">
    <source>
        <dbReference type="PROSITE" id="PS50003"/>
    </source>
</evidence>
<evidence type="ECO:0000313" key="4">
    <source>
        <dbReference type="EMBL" id="OBZ87199.1"/>
    </source>
</evidence>
<organism evidence="4 5">
    <name type="scientific">Choanephora cucurbitarum</name>
    <dbReference type="NCBI Taxonomy" id="101091"/>
    <lineage>
        <taxon>Eukaryota</taxon>
        <taxon>Fungi</taxon>
        <taxon>Fungi incertae sedis</taxon>
        <taxon>Mucoromycota</taxon>
        <taxon>Mucoromycotina</taxon>
        <taxon>Mucoromycetes</taxon>
        <taxon>Mucorales</taxon>
        <taxon>Mucorineae</taxon>
        <taxon>Choanephoraceae</taxon>
        <taxon>Choanephoroideae</taxon>
        <taxon>Choanephora</taxon>
    </lineage>
</organism>
<dbReference type="PANTHER" id="PTHR31941:SF1">
    <property type="entry name" value="CYTOSKELETAL SIGNALING PROTEIN SLM1"/>
    <property type="match status" value="1"/>
</dbReference>
<keyword evidence="1" id="KW-0597">Phosphoprotein</keyword>
<feature type="compositionally biased region" description="Low complexity" evidence="2">
    <location>
        <begin position="631"/>
        <end position="643"/>
    </location>
</feature>
<dbReference type="InterPro" id="IPR046868">
    <property type="entry name" value="BAR_4"/>
</dbReference>
<dbReference type="SMART" id="SM00233">
    <property type="entry name" value="PH"/>
    <property type="match status" value="1"/>
</dbReference>
<feature type="region of interest" description="Disordered" evidence="2">
    <location>
        <begin position="1"/>
        <end position="52"/>
    </location>
</feature>
<proteinExistence type="predicted"/>
<dbReference type="Pfam" id="PF20400">
    <property type="entry name" value="BAR_4"/>
    <property type="match status" value="1"/>
</dbReference>
<name>A0A1C7NEL4_9FUNG</name>
<dbReference type="Pfam" id="PF20399">
    <property type="entry name" value="PH_20"/>
    <property type="match status" value="1"/>
</dbReference>
<dbReference type="AlphaFoldDB" id="A0A1C7NEL4"/>
<dbReference type="EMBL" id="LUGH01000239">
    <property type="protein sequence ID" value="OBZ87199.1"/>
    <property type="molecule type" value="Genomic_DNA"/>
</dbReference>
<dbReference type="InterPro" id="IPR001849">
    <property type="entry name" value="PH_domain"/>
</dbReference>
<protein>
    <submittedName>
        <fullName evidence="4">Phosphatidylinositol 4,5-bisphosphate-binding protein SLM2</fullName>
    </submittedName>
</protein>
<dbReference type="PROSITE" id="PS50003">
    <property type="entry name" value="PH_DOMAIN"/>
    <property type="match status" value="1"/>
</dbReference>
<dbReference type="InterPro" id="IPR011993">
    <property type="entry name" value="PH-like_dom_sf"/>
</dbReference>
<dbReference type="STRING" id="101091.A0A1C7NEL4"/>
<feature type="region of interest" description="Disordered" evidence="2">
    <location>
        <begin position="167"/>
        <end position="191"/>
    </location>
</feature>
<dbReference type="OrthoDB" id="2264563at2759"/>
<dbReference type="PANTHER" id="PTHR31941">
    <property type="entry name" value="CYTOSKELETAL SIGNALING PROTEIN SLM1"/>
    <property type="match status" value="1"/>
</dbReference>